<evidence type="ECO:0000313" key="1">
    <source>
        <dbReference type="EMBL" id="KAJ5532669.1"/>
    </source>
</evidence>
<proteinExistence type="predicted"/>
<accession>A0AAD6GD51</accession>
<reference evidence="1 2" key="1">
    <citation type="journal article" date="2023" name="IMA Fungus">
        <title>Comparative genomic study of the Penicillium genus elucidates a diverse pangenome and 15 lateral gene transfer events.</title>
        <authorList>
            <person name="Petersen C."/>
            <person name="Sorensen T."/>
            <person name="Nielsen M.R."/>
            <person name="Sondergaard T.E."/>
            <person name="Sorensen J.L."/>
            <person name="Fitzpatrick D.A."/>
            <person name="Frisvad J.C."/>
            <person name="Nielsen K.L."/>
        </authorList>
    </citation>
    <scope>NUCLEOTIDE SEQUENCE [LARGE SCALE GENOMIC DNA]</scope>
    <source>
        <strain evidence="1 2">IBT 35679</strain>
    </source>
</reference>
<evidence type="ECO:0000313" key="2">
    <source>
        <dbReference type="Proteomes" id="UP001220324"/>
    </source>
</evidence>
<dbReference type="EMBL" id="JAQIZZ010000007">
    <property type="protein sequence ID" value="KAJ5532669.1"/>
    <property type="molecule type" value="Genomic_DNA"/>
</dbReference>
<comment type="caution">
    <text evidence="1">The sequence shown here is derived from an EMBL/GenBank/DDBJ whole genome shotgun (WGS) entry which is preliminary data.</text>
</comment>
<gene>
    <name evidence="1" type="ORF">N7494_009221</name>
</gene>
<protein>
    <submittedName>
        <fullName evidence="1">Uncharacterized protein</fullName>
    </submittedName>
</protein>
<dbReference type="Proteomes" id="UP001220324">
    <property type="component" value="Unassembled WGS sequence"/>
</dbReference>
<sequence>MDRPPRGPGFICARPEGNFTPLVPFDEFPPNISIRGVSRILTPAQTQGMTSCGMARARTEPWAFEGASTLAPPAKMI</sequence>
<organism evidence="1 2">
    <name type="scientific">Penicillium frequentans</name>
    <dbReference type="NCBI Taxonomy" id="3151616"/>
    <lineage>
        <taxon>Eukaryota</taxon>
        <taxon>Fungi</taxon>
        <taxon>Dikarya</taxon>
        <taxon>Ascomycota</taxon>
        <taxon>Pezizomycotina</taxon>
        <taxon>Eurotiomycetes</taxon>
        <taxon>Eurotiomycetidae</taxon>
        <taxon>Eurotiales</taxon>
        <taxon>Aspergillaceae</taxon>
        <taxon>Penicillium</taxon>
    </lineage>
</organism>
<name>A0AAD6GD51_9EURO</name>
<dbReference type="AlphaFoldDB" id="A0AAD6GD51"/>
<keyword evidence="2" id="KW-1185">Reference proteome</keyword>